<name>A0AAV2I6G5_LYMST</name>
<evidence type="ECO:0000313" key="2">
    <source>
        <dbReference type="EMBL" id="CAL1542286.1"/>
    </source>
</evidence>
<sequence length="79" mass="8083">IKCTTVHSEPGGHPVGARSTVQCPAGQVMTGCNVYTPNAKAAGAFIETTNGVDHCVAVNGYERFGNEGGVVAYATCCHV</sequence>
<keyword evidence="3" id="KW-1185">Reference proteome</keyword>
<feature type="domain" description="Proprotein convertase subtilisin/kexin type 9 C-terminal" evidence="1">
    <location>
        <begin position="3"/>
        <end position="78"/>
    </location>
</feature>
<dbReference type="Pfam" id="PF18459">
    <property type="entry name" value="PCSK9_C1"/>
    <property type="match status" value="1"/>
</dbReference>
<reference evidence="2 3" key="1">
    <citation type="submission" date="2024-04" db="EMBL/GenBank/DDBJ databases">
        <authorList>
            <consortium name="Genoscope - CEA"/>
            <person name="William W."/>
        </authorList>
    </citation>
    <scope>NUCLEOTIDE SEQUENCE [LARGE SCALE GENOMIC DNA]</scope>
</reference>
<evidence type="ECO:0000313" key="3">
    <source>
        <dbReference type="Proteomes" id="UP001497497"/>
    </source>
</evidence>
<accession>A0AAV2I6G5</accession>
<dbReference type="Gene3D" id="2.60.120.690">
    <property type="entry name" value="Proprotein convertase subtilisin/kexin type 9"/>
    <property type="match status" value="1"/>
</dbReference>
<evidence type="ECO:0000259" key="1">
    <source>
        <dbReference type="Pfam" id="PF18459"/>
    </source>
</evidence>
<feature type="non-terminal residue" evidence="2">
    <location>
        <position position="1"/>
    </location>
</feature>
<dbReference type="Proteomes" id="UP001497497">
    <property type="component" value="Unassembled WGS sequence"/>
</dbReference>
<proteinExistence type="predicted"/>
<dbReference type="AlphaFoldDB" id="A0AAV2I6G5"/>
<comment type="caution">
    <text evidence="2">The sequence shown here is derived from an EMBL/GenBank/DDBJ whole genome shotgun (WGS) entry which is preliminary data.</text>
</comment>
<dbReference type="EMBL" id="CAXITT010000478">
    <property type="protein sequence ID" value="CAL1542286.1"/>
    <property type="molecule type" value="Genomic_DNA"/>
</dbReference>
<gene>
    <name evidence="2" type="ORF">GSLYS_00015880001</name>
</gene>
<dbReference type="InterPro" id="IPR041254">
    <property type="entry name" value="PCSK9_C1"/>
</dbReference>
<organism evidence="2 3">
    <name type="scientific">Lymnaea stagnalis</name>
    <name type="common">Great pond snail</name>
    <name type="synonym">Helix stagnalis</name>
    <dbReference type="NCBI Taxonomy" id="6523"/>
    <lineage>
        <taxon>Eukaryota</taxon>
        <taxon>Metazoa</taxon>
        <taxon>Spiralia</taxon>
        <taxon>Lophotrochozoa</taxon>
        <taxon>Mollusca</taxon>
        <taxon>Gastropoda</taxon>
        <taxon>Heterobranchia</taxon>
        <taxon>Euthyneura</taxon>
        <taxon>Panpulmonata</taxon>
        <taxon>Hygrophila</taxon>
        <taxon>Lymnaeoidea</taxon>
        <taxon>Lymnaeidae</taxon>
        <taxon>Lymnaea</taxon>
    </lineage>
</organism>
<protein>
    <recommendedName>
        <fullName evidence="1">Proprotein convertase subtilisin/kexin type 9 C-terminal domain-containing protein</fullName>
    </recommendedName>
</protein>